<evidence type="ECO:0000259" key="3">
    <source>
        <dbReference type="PROSITE" id="PS50127"/>
    </source>
</evidence>
<dbReference type="SMART" id="SM00212">
    <property type="entry name" value="UBCc"/>
    <property type="match status" value="1"/>
</dbReference>
<comment type="caution">
    <text evidence="4">The sequence shown here is derived from an EMBL/GenBank/DDBJ whole genome shotgun (WGS) entry which is preliminary data.</text>
</comment>
<organism evidence="4 5">
    <name type="scientific">Smittium mucronatum</name>
    <dbReference type="NCBI Taxonomy" id="133383"/>
    <lineage>
        <taxon>Eukaryota</taxon>
        <taxon>Fungi</taxon>
        <taxon>Fungi incertae sedis</taxon>
        <taxon>Zoopagomycota</taxon>
        <taxon>Kickxellomycotina</taxon>
        <taxon>Harpellomycetes</taxon>
        <taxon>Harpellales</taxon>
        <taxon>Legeriomycetaceae</taxon>
        <taxon>Smittium</taxon>
    </lineage>
</organism>
<feature type="domain" description="UBC core" evidence="3">
    <location>
        <begin position="12"/>
        <end position="163"/>
    </location>
</feature>
<name>A0A1R0H2S7_9FUNG</name>
<dbReference type="InterPro" id="IPR050113">
    <property type="entry name" value="Ub_conjugating_enzyme"/>
</dbReference>
<evidence type="ECO:0000313" key="4">
    <source>
        <dbReference type="EMBL" id="OLY83465.1"/>
    </source>
</evidence>
<feature type="compositionally biased region" description="Polar residues" evidence="2">
    <location>
        <begin position="190"/>
        <end position="240"/>
    </location>
</feature>
<dbReference type="SUPFAM" id="SSF54495">
    <property type="entry name" value="UBC-like"/>
    <property type="match status" value="1"/>
</dbReference>
<dbReference type="Proteomes" id="UP000187455">
    <property type="component" value="Unassembled WGS sequence"/>
</dbReference>
<dbReference type="AlphaFoldDB" id="A0A1R0H2S7"/>
<proteinExistence type="predicted"/>
<dbReference type="STRING" id="133383.A0A1R0H2S7"/>
<dbReference type="PROSITE" id="PS50127">
    <property type="entry name" value="UBC_2"/>
    <property type="match status" value="1"/>
</dbReference>
<dbReference type="PANTHER" id="PTHR24067">
    <property type="entry name" value="UBIQUITIN-CONJUGATING ENZYME E2"/>
    <property type="match status" value="1"/>
</dbReference>
<gene>
    <name evidence="4" type="ORF">AYI68_g2390</name>
</gene>
<accession>A0A1R0H2S7</accession>
<dbReference type="FunFam" id="3.10.110.10:FF:000086">
    <property type="entry name" value="Ubiquitin-conjugating enzyme E2 J1"/>
    <property type="match status" value="1"/>
</dbReference>
<dbReference type="Gene3D" id="3.10.110.10">
    <property type="entry name" value="Ubiquitin Conjugating Enzyme"/>
    <property type="match status" value="1"/>
</dbReference>
<dbReference type="InterPro" id="IPR016135">
    <property type="entry name" value="UBQ-conjugating_enzyme/RWD"/>
</dbReference>
<dbReference type="Pfam" id="PF00179">
    <property type="entry name" value="UQ_con"/>
    <property type="match status" value="1"/>
</dbReference>
<feature type="region of interest" description="Disordered" evidence="2">
    <location>
        <begin position="187"/>
        <end position="242"/>
    </location>
</feature>
<dbReference type="CDD" id="cd23799">
    <property type="entry name" value="UBCc_UBE2J"/>
    <property type="match status" value="1"/>
</dbReference>
<protein>
    <submittedName>
        <fullName evidence="4">Ubiquitin-conjugating enzyme E2 J1</fullName>
    </submittedName>
</protein>
<sequence length="314" mass="34484">MSDENKYNLKSPAVRRLLREFKDLEKEKSLLYEASPTEQDIFTWHFSIRGPSETPFSKGKYHGKILFPASYPFKPPSIIFLTPNGRFETNKKICLSFTEYHPETWQPSWGVQTVLMALISFMPTPSRGSIGSLSYPPEEIQRLALLSDSYNCKECGVSLSQILNGSLSADSKDISPQLKADIDTLLSCPTPASQSSSGNKDPSKPQPSETQKVPVSDSISESIVSAQPSSVNPKVATSSDALEPKSFISQNSEPCTIPEIESIAAPSQRDANNASSVLQPVRDHQNNLPSTRGLDLCIALVSTVLAYLIINKIF</sequence>
<evidence type="ECO:0000256" key="1">
    <source>
        <dbReference type="ARBA" id="ARBA00022786"/>
    </source>
</evidence>
<keyword evidence="1" id="KW-0833">Ubl conjugation pathway</keyword>
<evidence type="ECO:0000256" key="2">
    <source>
        <dbReference type="SAM" id="MobiDB-lite"/>
    </source>
</evidence>
<dbReference type="OrthoDB" id="1158011at2759"/>
<dbReference type="InterPro" id="IPR000608">
    <property type="entry name" value="UBC"/>
</dbReference>
<evidence type="ECO:0000313" key="5">
    <source>
        <dbReference type="Proteomes" id="UP000187455"/>
    </source>
</evidence>
<keyword evidence="5" id="KW-1185">Reference proteome</keyword>
<dbReference type="EMBL" id="LSSL01000888">
    <property type="protein sequence ID" value="OLY83465.1"/>
    <property type="molecule type" value="Genomic_DNA"/>
</dbReference>
<reference evidence="4 5" key="1">
    <citation type="journal article" date="2016" name="Mol. Biol. Evol.">
        <title>Genome-Wide Survey of Gut Fungi (Harpellales) Reveals the First Horizontally Transferred Ubiquitin Gene from a Mosquito Host.</title>
        <authorList>
            <person name="Wang Y."/>
            <person name="White M.M."/>
            <person name="Kvist S."/>
            <person name="Moncalvo J.M."/>
        </authorList>
    </citation>
    <scope>NUCLEOTIDE SEQUENCE [LARGE SCALE GENOMIC DNA]</scope>
    <source>
        <strain evidence="4 5">ALG-7-W6</strain>
    </source>
</reference>